<dbReference type="Pfam" id="PF12966">
    <property type="entry name" value="AtpR"/>
    <property type="match status" value="1"/>
</dbReference>
<reference evidence="2 3" key="1">
    <citation type="submission" date="2016-11" db="EMBL/GenBank/DDBJ databases">
        <authorList>
            <person name="Jaros S."/>
            <person name="Januszkiewicz K."/>
            <person name="Wedrychowicz H."/>
        </authorList>
    </citation>
    <scope>NUCLEOTIDE SEQUENCE [LARGE SCALE GENOMIC DNA]</scope>
    <source>
        <strain evidence="2 3">DSM 9705</strain>
    </source>
</reference>
<keyword evidence="1" id="KW-0472">Membrane</keyword>
<dbReference type="EMBL" id="FQXS01000001">
    <property type="protein sequence ID" value="SHH38567.1"/>
    <property type="molecule type" value="Genomic_DNA"/>
</dbReference>
<keyword evidence="1" id="KW-1133">Transmembrane helix</keyword>
<protein>
    <submittedName>
        <fullName evidence="2">F1/F0 ATPase, subunit 2</fullName>
    </submittedName>
</protein>
<proteinExistence type="predicted"/>
<keyword evidence="3" id="KW-1185">Reference proteome</keyword>
<gene>
    <name evidence="2" type="ORF">SAMN02745124_00383</name>
</gene>
<dbReference type="InterPro" id="IPR017581">
    <property type="entry name" value="AtpR-like"/>
</dbReference>
<feature type="transmembrane region" description="Helical" evidence="1">
    <location>
        <begin position="68"/>
        <end position="85"/>
    </location>
</feature>
<evidence type="ECO:0000313" key="3">
    <source>
        <dbReference type="Proteomes" id="UP000184139"/>
    </source>
</evidence>
<dbReference type="RefSeq" id="WP_084540374.1">
    <property type="nucleotide sequence ID" value="NZ_FQXS01000001.1"/>
</dbReference>
<accession>A0A1M5SJ06</accession>
<dbReference type="AlphaFoldDB" id="A0A1M5SJ06"/>
<evidence type="ECO:0000256" key="1">
    <source>
        <dbReference type="SAM" id="Phobius"/>
    </source>
</evidence>
<name>A0A1M5SJ06_9BACT</name>
<organism evidence="2 3">
    <name type="scientific">Desulfofustis glycolicus DSM 9705</name>
    <dbReference type="NCBI Taxonomy" id="1121409"/>
    <lineage>
        <taxon>Bacteria</taxon>
        <taxon>Pseudomonadati</taxon>
        <taxon>Thermodesulfobacteriota</taxon>
        <taxon>Desulfobulbia</taxon>
        <taxon>Desulfobulbales</taxon>
        <taxon>Desulfocapsaceae</taxon>
        <taxon>Desulfofustis</taxon>
    </lineage>
</organism>
<keyword evidence="1" id="KW-0812">Transmembrane</keyword>
<sequence>MIVMYSTLIGAAAGFLASTAYFGGLWWTVQRLSATRRAGWWLLFSFLARFLLFTGCTAFVFAIAPNPVAALLGLLAAFVMVREIAKKKIGTERRISLKVQR</sequence>
<feature type="transmembrane region" description="Helical" evidence="1">
    <location>
        <begin position="6"/>
        <end position="28"/>
    </location>
</feature>
<dbReference type="STRING" id="1121409.SAMN02745124_00383"/>
<feature type="transmembrane region" description="Helical" evidence="1">
    <location>
        <begin position="40"/>
        <end position="62"/>
    </location>
</feature>
<dbReference type="Proteomes" id="UP000184139">
    <property type="component" value="Unassembled WGS sequence"/>
</dbReference>
<evidence type="ECO:0000313" key="2">
    <source>
        <dbReference type="EMBL" id="SHH38567.1"/>
    </source>
</evidence>